<dbReference type="PROSITE" id="PS51077">
    <property type="entry name" value="HTH_ICLR"/>
    <property type="match status" value="1"/>
</dbReference>
<organism evidence="6 7">
    <name type="scientific">Streptomyces roseirectus</name>
    <dbReference type="NCBI Taxonomy" id="2768066"/>
    <lineage>
        <taxon>Bacteria</taxon>
        <taxon>Bacillati</taxon>
        <taxon>Actinomycetota</taxon>
        <taxon>Actinomycetes</taxon>
        <taxon>Kitasatosporales</taxon>
        <taxon>Streptomycetaceae</taxon>
        <taxon>Streptomyces</taxon>
    </lineage>
</organism>
<evidence type="ECO:0000313" key="6">
    <source>
        <dbReference type="EMBL" id="QNP68373.1"/>
    </source>
</evidence>
<feature type="domain" description="HTH iclR-type" evidence="4">
    <location>
        <begin position="14"/>
        <end position="73"/>
    </location>
</feature>
<dbReference type="EMBL" id="CP060828">
    <property type="protein sequence ID" value="QNP68373.1"/>
    <property type="molecule type" value="Genomic_DNA"/>
</dbReference>
<dbReference type="InterPro" id="IPR036388">
    <property type="entry name" value="WH-like_DNA-bd_sf"/>
</dbReference>
<dbReference type="Pfam" id="PF09339">
    <property type="entry name" value="HTH_IclR"/>
    <property type="match status" value="1"/>
</dbReference>
<evidence type="ECO:0000259" key="4">
    <source>
        <dbReference type="PROSITE" id="PS51077"/>
    </source>
</evidence>
<dbReference type="SUPFAM" id="SSF46785">
    <property type="entry name" value="Winged helix' DNA-binding domain"/>
    <property type="match status" value="1"/>
</dbReference>
<dbReference type="InterPro" id="IPR050707">
    <property type="entry name" value="HTH_MetabolicPath_Reg"/>
</dbReference>
<keyword evidence="3" id="KW-0804">Transcription</keyword>
<dbReference type="Pfam" id="PF01614">
    <property type="entry name" value="IclR_C"/>
    <property type="match status" value="1"/>
</dbReference>
<dbReference type="Gene3D" id="1.10.10.10">
    <property type="entry name" value="Winged helix-like DNA-binding domain superfamily/Winged helix DNA-binding domain"/>
    <property type="match status" value="1"/>
</dbReference>
<dbReference type="GO" id="GO:0045892">
    <property type="term" value="P:negative regulation of DNA-templated transcription"/>
    <property type="evidence" value="ECO:0007669"/>
    <property type="project" value="TreeGrafter"/>
</dbReference>
<dbReference type="AlphaFoldDB" id="A0A7H0I6F7"/>
<evidence type="ECO:0000256" key="1">
    <source>
        <dbReference type="ARBA" id="ARBA00023015"/>
    </source>
</evidence>
<keyword evidence="7" id="KW-1185">Reference proteome</keyword>
<dbReference type="SUPFAM" id="SSF55781">
    <property type="entry name" value="GAF domain-like"/>
    <property type="match status" value="1"/>
</dbReference>
<dbReference type="RefSeq" id="WP_187745415.1">
    <property type="nucleotide sequence ID" value="NZ_CP060828.1"/>
</dbReference>
<dbReference type="SMART" id="SM00346">
    <property type="entry name" value="HTH_ICLR"/>
    <property type="match status" value="1"/>
</dbReference>
<feature type="domain" description="IclR-ED" evidence="5">
    <location>
        <begin position="74"/>
        <end position="251"/>
    </location>
</feature>
<dbReference type="Gene3D" id="3.30.450.40">
    <property type="match status" value="1"/>
</dbReference>
<dbReference type="GO" id="GO:0003677">
    <property type="term" value="F:DNA binding"/>
    <property type="evidence" value="ECO:0007669"/>
    <property type="project" value="UniProtKB-KW"/>
</dbReference>
<dbReference type="PANTHER" id="PTHR30136:SF24">
    <property type="entry name" value="HTH-TYPE TRANSCRIPTIONAL REPRESSOR ALLR"/>
    <property type="match status" value="1"/>
</dbReference>
<proteinExistence type="predicted"/>
<keyword evidence="2" id="KW-0238">DNA-binding</keyword>
<dbReference type="GO" id="GO:0003700">
    <property type="term" value="F:DNA-binding transcription factor activity"/>
    <property type="evidence" value="ECO:0007669"/>
    <property type="project" value="TreeGrafter"/>
</dbReference>
<evidence type="ECO:0000256" key="3">
    <source>
        <dbReference type="ARBA" id="ARBA00023163"/>
    </source>
</evidence>
<dbReference type="PANTHER" id="PTHR30136">
    <property type="entry name" value="HELIX-TURN-HELIX TRANSCRIPTIONAL REGULATOR, ICLR FAMILY"/>
    <property type="match status" value="1"/>
</dbReference>
<dbReference type="PROSITE" id="PS51078">
    <property type="entry name" value="ICLR_ED"/>
    <property type="match status" value="1"/>
</dbReference>
<dbReference type="InterPro" id="IPR014757">
    <property type="entry name" value="Tscrpt_reg_IclR_C"/>
</dbReference>
<evidence type="ECO:0000313" key="7">
    <source>
        <dbReference type="Proteomes" id="UP000516052"/>
    </source>
</evidence>
<accession>A0A7H0I6F7</accession>
<evidence type="ECO:0000256" key="2">
    <source>
        <dbReference type="ARBA" id="ARBA00023125"/>
    </source>
</evidence>
<dbReference type="KEGG" id="sroi:IAG44_02065"/>
<dbReference type="InterPro" id="IPR036390">
    <property type="entry name" value="WH_DNA-bd_sf"/>
</dbReference>
<gene>
    <name evidence="6" type="ORF">IAG44_02065</name>
</gene>
<name>A0A7H0I6F7_9ACTN</name>
<sequence length="254" mass="27080">MVEGAAVRETAGPSSVMQKAFDLLNVFRNGRVLTLSEVARRAGLPKSTAYRVLGMLVRVGAVEHEGTGYRVAFRMMALGAASPEGAVRHVALPYLLDLHRAVGHTIHLCVLRGPEVVYVEKLYTPRARLFATEVGMALPAHCTSVGKALLAHTDPDLVESTTTGRLRALTAASVRDPALLRRELRRVRQRGVATDVEEAVPGRSCVAMPIVLGGEAVAAVSIGFPTEHGPNDVFVPPLRRTVSSIAKALPGALT</sequence>
<evidence type="ECO:0000259" key="5">
    <source>
        <dbReference type="PROSITE" id="PS51078"/>
    </source>
</evidence>
<keyword evidence="1" id="KW-0805">Transcription regulation</keyword>
<dbReference type="Proteomes" id="UP000516052">
    <property type="component" value="Chromosome"/>
</dbReference>
<protein>
    <submittedName>
        <fullName evidence="6">IclR family transcriptional regulator</fullName>
    </submittedName>
</protein>
<dbReference type="InterPro" id="IPR029016">
    <property type="entry name" value="GAF-like_dom_sf"/>
</dbReference>
<reference evidence="6 7" key="1">
    <citation type="submission" date="2020-08" db="EMBL/GenBank/DDBJ databases">
        <title>A novel species.</title>
        <authorList>
            <person name="Gao J."/>
        </authorList>
    </citation>
    <scope>NUCLEOTIDE SEQUENCE [LARGE SCALE GENOMIC DNA]</scope>
    <source>
        <strain evidence="6 7">CRXT-G-22</strain>
    </source>
</reference>
<dbReference type="InterPro" id="IPR005471">
    <property type="entry name" value="Tscrpt_reg_IclR_N"/>
</dbReference>